<dbReference type="RefSeq" id="XP_030375184.1">
    <property type="nucleotide sequence ID" value="XM_030519324.1"/>
</dbReference>
<organism evidence="2 4">
    <name type="scientific">Drosophila lebanonensis</name>
    <name type="common">Fruit fly</name>
    <name type="synonym">Scaptodrosophila lebanonensis</name>
    <dbReference type="NCBI Taxonomy" id="7225"/>
    <lineage>
        <taxon>Eukaryota</taxon>
        <taxon>Metazoa</taxon>
        <taxon>Ecdysozoa</taxon>
        <taxon>Arthropoda</taxon>
        <taxon>Hexapoda</taxon>
        <taxon>Insecta</taxon>
        <taxon>Pterygota</taxon>
        <taxon>Neoptera</taxon>
        <taxon>Endopterygota</taxon>
        <taxon>Diptera</taxon>
        <taxon>Brachycera</taxon>
        <taxon>Muscomorpha</taxon>
        <taxon>Ephydroidea</taxon>
        <taxon>Drosophilidae</taxon>
        <taxon>Scaptodrosophila</taxon>
    </lineage>
</organism>
<gene>
    <name evidence="4" type="primary">LOC115626197</name>
    <name evidence="3" type="synonym">LOC115624586</name>
    <name evidence="5" type="synonym">LOC115630185</name>
</gene>
<dbReference type="GeneID" id="115626197"/>
<dbReference type="SUPFAM" id="SSF53098">
    <property type="entry name" value="Ribonuclease H-like"/>
    <property type="match status" value="1"/>
</dbReference>
<dbReference type="Gene3D" id="3.30.420.10">
    <property type="entry name" value="Ribonuclease H-like superfamily/Ribonuclease H"/>
    <property type="match status" value="1"/>
</dbReference>
<dbReference type="Pfam" id="PF18701">
    <property type="entry name" value="DUF5641"/>
    <property type="match status" value="1"/>
</dbReference>
<evidence type="ECO:0000313" key="5">
    <source>
        <dbReference type="RefSeq" id="XP_030382615.1"/>
    </source>
</evidence>
<evidence type="ECO:0000313" key="3">
    <source>
        <dbReference type="RefSeq" id="XP_030375184.1"/>
    </source>
</evidence>
<protein>
    <submittedName>
        <fullName evidence="3">Uncharacterized protein LOC115624586</fullName>
    </submittedName>
    <submittedName>
        <fullName evidence="4">Uncharacterized protein LOC115626197</fullName>
    </submittedName>
    <submittedName>
        <fullName evidence="5">Uncharacterized protein LOC115630185</fullName>
    </submittedName>
</protein>
<sequence>MSYAATKGITFQFIPPRAPHFGGLWEAAVKSAKGLLLKAIGSAKLRQDELATVLVEVEAILNSRPIVVDGANPNDGEAITPAHLLVGGTLVPLPTGSGQPVRDDRLTYLQRWQLISGIKQRFWADWSKDYLLSLQQRQKWAVGRPDLENGTIVLVHEDNAPPQQWMLGVVQEAIKGADGKVRVAIVRTKAGEFKRAIHRLAPLPVELF</sequence>
<feature type="domain" description="DUF5641" evidence="1">
    <location>
        <begin position="110"/>
        <end position="203"/>
    </location>
</feature>
<evidence type="ECO:0000313" key="2">
    <source>
        <dbReference type="Proteomes" id="UP000504634"/>
    </source>
</evidence>
<keyword evidence="2" id="KW-1185">Reference proteome</keyword>
<dbReference type="InterPro" id="IPR036397">
    <property type="entry name" value="RNaseH_sf"/>
</dbReference>
<accession>A0A6J2TQW6</accession>
<dbReference type="Proteomes" id="UP000504634">
    <property type="component" value="Unplaced"/>
</dbReference>
<dbReference type="GO" id="GO:0003676">
    <property type="term" value="F:nucleic acid binding"/>
    <property type="evidence" value="ECO:0007669"/>
    <property type="project" value="InterPro"/>
</dbReference>
<proteinExistence type="predicted"/>
<name>A0A6J2TQW6_DROLE</name>
<dbReference type="OrthoDB" id="8061911at2759"/>
<evidence type="ECO:0000259" key="1">
    <source>
        <dbReference type="Pfam" id="PF18701"/>
    </source>
</evidence>
<dbReference type="InterPro" id="IPR040676">
    <property type="entry name" value="DUF5641"/>
</dbReference>
<dbReference type="PANTHER" id="PTHR47331:SF5">
    <property type="entry name" value="RIBONUCLEASE H"/>
    <property type="match status" value="1"/>
</dbReference>
<dbReference type="PANTHER" id="PTHR47331">
    <property type="entry name" value="PHD-TYPE DOMAIN-CONTAINING PROTEIN"/>
    <property type="match status" value="1"/>
</dbReference>
<evidence type="ECO:0000313" key="4">
    <source>
        <dbReference type="RefSeq" id="XP_030377337.1"/>
    </source>
</evidence>
<dbReference type="RefSeq" id="XP_030382615.1">
    <property type="nucleotide sequence ID" value="XM_030526755.1"/>
</dbReference>
<dbReference type="InterPro" id="IPR012337">
    <property type="entry name" value="RNaseH-like_sf"/>
</dbReference>
<dbReference type="RefSeq" id="XP_030377337.1">
    <property type="nucleotide sequence ID" value="XM_030521477.1"/>
</dbReference>
<reference evidence="3 4" key="1">
    <citation type="submission" date="2025-04" db="UniProtKB">
        <authorList>
            <consortium name="RefSeq"/>
        </authorList>
    </citation>
    <scope>IDENTIFICATION</scope>
    <source>
        <strain evidence="3 4">11010-0011.00</strain>
        <tissue evidence="3 4">Whole body</tissue>
    </source>
</reference>
<dbReference type="AlphaFoldDB" id="A0A6J2TQW6"/>